<dbReference type="EMBL" id="BMAW01093615">
    <property type="protein sequence ID" value="GFS61258.1"/>
    <property type="molecule type" value="Genomic_DNA"/>
</dbReference>
<dbReference type="Proteomes" id="UP000887013">
    <property type="component" value="Unassembled WGS sequence"/>
</dbReference>
<evidence type="ECO:0000313" key="4">
    <source>
        <dbReference type="EMBL" id="GFS61258.1"/>
    </source>
</evidence>
<comment type="caution">
    <text evidence="4">The sequence shown here is derived from an EMBL/GenBank/DDBJ whole genome shotgun (WGS) entry which is preliminary data.</text>
</comment>
<organism evidence="4 5">
    <name type="scientific">Nephila pilipes</name>
    <name type="common">Giant wood spider</name>
    <name type="synonym">Nephila maculata</name>
    <dbReference type="NCBI Taxonomy" id="299642"/>
    <lineage>
        <taxon>Eukaryota</taxon>
        <taxon>Metazoa</taxon>
        <taxon>Ecdysozoa</taxon>
        <taxon>Arthropoda</taxon>
        <taxon>Chelicerata</taxon>
        <taxon>Arachnida</taxon>
        <taxon>Araneae</taxon>
        <taxon>Araneomorphae</taxon>
        <taxon>Entelegynae</taxon>
        <taxon>Araneoidea</taxon>
        <taxon>Nephilidae</taxon>
        <taxon>Nephila</taxon>
    </lineage>
</organism>
<evidence type="ECO:0000256" key="1">
    <source>
        <dbReference type="ARBA" id="ARBA00022658"/>
    </source>
</evidence>
<evidence type="ECO:0000256" key="2">
    <source>
        <dbReference type="PROSITE-ProRule" id="PRU00168"/>
    </source>
</evidence>
<protein>
    <submittedName>
        <fullName evidence="4">Ras guanine nucleotide exchange factor C</fullName>
    </submittedName>
</protein>
<dbReference type="SMART" id="SM00147">
    <property type="entry name" value="RasGEF"/>
    <property type="match status" value="1"/>
</dbReference>
<reference evidence="4" key="1">
    <citation type="submission" date="2020-08" db="EMBL/GenBank/DDBJ databases">
        <title>Multicomponent nature underlies the extraordinary mechanical properties of spider dragline silk.</title>
        <authorList>
            <person name="Kono N."/>
            <person name="Nakamura H."/>
            <person name="Mori M."/>
            <person name="Yoshida Y."/>
            <person name="Ohtoshi R."/>
            <person name="Malay A.D."/>
            <person name="Moran D.A.P."/>
            <person name="Tomita M."/>
            <person name="Numata K."/>
            <person name="Arakawa K."/>
        </authorList>
    </citation>
    <scope>NUCLEOTIDE SEQUENCE</scope>
</reference>
<keyword evidence="1 2" id="KW-0344">Guanine-nucleotide releasing factor</keyword>
<proteinExistence type="predicted"/>
<dbReference type="InterPro" id="IPR023578">
    <property type="entry name" value="Ras_GEF_dom_sf"/>
</dbReference>
<feature type="domain" description="Ras-GEF" evidence="3">
    <location>
        <begin position="32"/>
        <end position="260"/>
    </location>
</feature>
<dbReference type="Gene3D" id="1.10.840.10">
    <property type="entry name" value="Ras guanine-nucleotide exchange factors catalytic domain"/>
    <property type="match status" value="1"/>
</dbReference>
<gene>
    <name evidence="4" type="primary">gefC</name>
    <name evidence="4" type="ORF">NPIL_300151</name>
</gene>
<dbReference type="GO" id="GO:0007265">
    <property type="term" value="P:Ras protein signal transduction"/>
    <property type="evidence" value="ECO:0007669"/>
    <property type="project" value="TreeGrafter"/>
</dbReference>
<dbReference type="GO" id="GO:0005886">
    <property type="term" value="C:plasma membrane"/>
    <property type="evidence" value="ECO:0007669"/>
    <property type="project" value="TreeGrafter"/>
</dbReference>
<accession>A0A8X6JDI3</accession>
<dbReference type="OrthoDB" id="6021951at2759"/>
<dbReference type="PANTHER" id="PTHR23113:SF252">
    <property type="entry name" value="RAS GUANYL-RELEASING PROTEIN 3"/>
    <property type="match status" value="1"/>
</dbReference>
<dbReference type="PANTHER" id="PTHR23113">
    <property type="entry name" value="GUANINE NUCLEOTIDE EXCHANGE FACTOR"/>
    <property type="match status" value="1"/>
</dbReference>
<dbReference type="SUPFAM" id="SSF48366">
    <property type="entry name" value="Ras GEF"/>
    <property type="match status" value="1"/>
</dbReference>
<name>A0A8X6JDI3_NEPPI</name>
<keyword evidence="5" id="KW-1185">Reference proteome</keyword>
<dbReference type="InterPro" id="IPR008937">
    <property type="entry name" value="Ras-like_GEF"/>
</dbReference>
<dbReference type="AlphaFoldDB" id="A0A8X6JDI3"/>
<evidence type="ECO:0000259" key="3">
    <source>
        <dbReference type="PROSITE" id="PS50009"/>
    </source>
</evidence>
<dbReference type="Pfam" id="PF00617">
    <property type="entry name" value="RasGEF"/>
    <property type="match status" value="1"/>
</dbReference>
<evidence type="ECO:0000313" key="5">
    <source>
        <dbReference type="Proteomes" id="UP000887013"/>
    </source>
</evidence>
<dbReference type="GO" id="GO:0005085">
    <property type="term" value="F:guanyl-nucleotide exchange factor activity"/>
    <property type="evidence" value="ECO:0007669"/>
    <property type="project" value="UniProtKB-KW"/>
</dbReference>
<dbReference type="InterPro" id="IPR036964">
    <property type="entry name" value="RASGEF_cat_dom_sf"/>
</dbReference>
<dbReference type="PROSITE" id="PS50009">
    <property type="entry name" value="RASGEF_CAT"/>
    <property type="match status" value="1"/>
</dbReference>
<sequence>MAAQKAWYFFKTKIVPVPHVKVPIAGFFTDVEARIYAEQLTLADAAAFKTIDISELKNHPFEAELSTNLEHFTARFNYLSDWTVRTILAQSCSKRRAAFLSHFIDIAEALHRLRNVHSQFSIISALTSAPIDRLKLSWSRVPKSRRRTFQNLCDLLSWEGNFKKLREYMDPCHGHCIPYLGVFLKDVYGIHAAHPPRETDNELRLSKMEKVLSSIPFHQTVAFDHLKVWPNIQHLLEPCLELDTKGMGSSAFMISKELEP</sequence>
<dbReference type="InterPro" id="IPR001895">
    <property type="entry name" value="RASGEF_cat_dom"/>
</dbReference>